<feature type="binding site" evidence="7">
    <location>
        <position position="114"/>
    </location>
    <ligand>
        <name>Zn(2+)</name>
        <dbReference type="ChEBI" id="CHEBI:29105"/>
        <note>catalytic</note>
    </ligand>
</feature>
<dbReference type="PANTHER" id="PTHR46986:SF1">
    <property type="entry name" value="ENDORIBONUCLEASE YBEY, CHLOROPLASTIC"/>
    <property type="match status" value="1"/>
</dbReference>
<evidence type="ECO:0000313" key="9">
    <source>
        <dbReference type="Proteomes" id="UP000229901"/>
    </source>
</evidence>
<dbReference type="PROSITE" id="PS01306">
    <property type="entry name" value="UPF0054"/>
    <property type="match status" value="1"/>
</dbReference>
<evidence type="ECO:0000256" key="3">
    <source>
        <dbReference type="ARBA" id="ARBA00022723"/>
    </source>
</evidence>
<dbReference type="EC" id="3.1.-.-" evidence="7"/>
<dbReference type="GO" id="GO:0004222">
    <property type="term" value="F:metalloendopeptidase activity"/>
    <property type="evidence" value="ECO:0007669"/>
    <property type="project" value="InterPro"/>
</dbReference>
<comment type="caution">
    <text evidence="8">The sequence shown here is derived from an EMBL/GenBank/DDBJ whole genome shotgun (WGS) entry which is preliminary data.</text>
</comment>
<dbReference type="AlphaFoldDB" id="A0A2H0V573"/>
<dbReference type="Gene3D" id="3.40.390.30">
    <property type="entry name" value="Metalloproteases ('zincins'), catalytic domain"/>
    <property type="match status" value="1"/>
</dbReference>
<evidence type="ECO:0000313" key="8">
    <source>
        <dbReference type="EMBL" id="PIR94257.1"/>
    </source>
</evidence>
<dbReference type="EMBL" id="PFAP01000011">
    <property type="protein sequence ID" value="PIR94257.1"/>
    <property type="molecule type" value="Genomic_DNA"/>
</dbReference>
<evidence type="ECO:0000256" key="5">
    <source>
        <dbReference type="ARBA" id="ARBA00022801"/>
    </source>
</evidence>
<dbReference type="InterPro" id="IPR002036">
    <property type="entry name" value="YbeY"/>
</dbReference>
<dbReference type="NCBIfam" id="TIGR00043">
    <property type="entry name" value="rRNA maturation RNase YbeY"/>
    <property type="match status" value="1"/>
</dbReference>
<dbReference type="Proteomes" id="UP000229901">
    <property type="component" value="Unassembled WGS sequence"/>
</dbReference>
<dbReference type="GO" id="GO:0006364">
    <property type="term" value="P:rRNA processing"/>
    <property type="evidence" value="ECO:0007669"/>
    <property type="project" value="UniProtKB-UniRule"/>
</dbReference>
<keyword evidence="6 7" id="KW-0862">Zinc</keyword>
<dbReference type="InterPro" id="IPR023091">
    <property type="entry name" value="MetalPrtase_cat_dom_sf_prd"/>
</dbReference>
<dbReference type="Pfam" id="PF02130">
    <property type="entry name" value="YbeY"/>
    <property type="match status" value="1"/>
</dbReference>
<dbReference type="SUPFAM" id="SSF55486">
    <property type="entry name" value="Metalloproteases ('zincins'), catalytic domain"/>
    <property type="match status" value="1"/>
</dbReference>
<dbReference type="GO" id="GO:0008270">
    <property type="term" value="F:zinc ion binding"/>
    <property type="evidence" value="ECO:0007669"/>
    <property type="project" value="UniProtKB-UniRule"/>
</dbReference>
<accession>A0A2H0V573</accession>
<comment type="subcellular location">
    <subcellularLocation>
        <location evidence="7">Cytoplasm</location>
    </subcellularLocation>
</comment>
<feature type="binding site" evidence="7">
    <location>
        <position position="120"/>
    </location>
    <ligand>
        <name>Zn(2+)</name>
        <dbReference type="ChEBI" id="CHEBI:29105"/>
        <note>catalytic</note>
    </ligand>
</feature>
<name>A0A2H0V573_9BACT</name>
<sequence length="141" mass="16322">MINVNIEKKVRFIVPRRLIEKTANIINKRLKLKNRNEASVVFVSDKMIQELNKKYRKKNKVTDVLSFVDGEVDGRVVYLGDIFVAVNQAKRQAKEKNIGEQKEVIILVIHGLLHLLGYDHIKNSEAEEMEALEKKILDQIN</sequence>
<comment type="similarity">
    <text evidence="1 7">Belongs to the endoribonuclease YbeY family.</text>
</comment>
<feature type="binding site" evidence="7">
    <location>
        <position position="110"/>
    </location>
    <ligand>
        <name>Zn(2+)</name>
        <dbReference type="ChEBI" id="CHEBI:29105"/>
        <note>catalytic</note>
    </ligand>
</feature>
<keyword evidence="5 7" id="KW-0378">Hydrolase</keyword>
<comment type="function">
    <text evidence="7">Single strand-specific metallo-endoribonuclease involved in late-stage 70S ribosome quality control and in maturation of the 3' terminus of the 16S rRNA.</text>
</comment>
<comment type="cofactor">
    <cofactor evidence="7">
        <name>Zn(2+)</name>
        <dbReference type="ChEBI" id="CHEBI:29105"/>
    </cofactor>
    <text evidence="7">Binds 1 zinc ion.</text>
</comment>
<evidence type="ECO:0000256" key="2">
    <source>
        <dbReference type="ARBA" id="ARBA00022722"/>
    </source>
</evidence>
<keyword evidence="7" id="KW-0690">Ribosome biogenesis</keyword>
<dbReference type="HAMAP" id="MF_00009">
    <property type="entry name" value="Endoribonucl_YbeY"/>
    <property type="match status" value="1"/>
</dbReference>
<protein>
    <recommendedName>
        <fullName evidence="7">Endoribonuclease YbeY</fullName>
        <ecNumber evidence="7">3.1.-.-</ecNumber>
    </recommendedName>
</protein>
<keyword evidence="2 7" id="KW-0540">Nuclease</keyword>
<dbReference type="InterPro" id="IPR020549">
    <property type="entry name" value="YbeY_CS"/>
</dbReference>
<dbReference type="GO" id="GO:0005737">
    <property type="term" value="C:cytoplasm"/>
    <property type="evidence" value="ECO:0007669"/>
    <property type="project" value="UniProtKB-SubCell"/>
</dbReference>
<gene>
    <name evidence="7 8" type="primary">ybeY</name>
    <name evidence="8" type="ORF">COT97_02070</name>
</gene>
<evidence type="ECO:0000256" key="4">
    <source>
        <dbReference type="ARBA" id="ARBA00022759"/>
    </source>
</evidence>
<proteinExistence type="inferred from homology"/>
<keyword evidence="7" id="KW-0698">rRNA processing</keyword>
<organism evidence="8 9">
    <name type="scientific">Candidatus Falkowbacteria bacterium CG10_big_fil_rev_8_21_14_0_10_39_11</name>
    <dbReference type="NCBI Taxonomy" id="1974565"/>
    <lineage>
        <taxon>Bacteria</taxon>
        <taxon>Candidatus Falkowiibacteriota</taxon>
    </lineage>
</organism>
<evidence type="ECO:0000256" key="1">
    <source>
        <dbReference type="ARBA" id="ARBA00010875"/>
    </source>
</evidence>
<reference evidence="9" key="1">
    <citation type="submission" date="2017-09" db="EMBL/GenBank/DDBJ databases">
        <title>Depth-based differentiation of microbial function through sediment-hosted aquifers and enrichment of novel symbionts in the deep terrestrial subsurface.</title>
        <authorList>
            <person name="Probst A.J."/>
            <person name="Ladd B."/>
            <person name="Jarett J.K."/>
            <person name="Geller-Mcgrath D.E."/>
            <person name="Sieber C.M.K."/>
            <person name="Emerson J.B."/>
            <person name="Anantharaman K."/>
            <person name="Thomas B.C."/>
            <person name="Malmstrom R."/>
            <person name="Stieglmeier M."/>
            <person name="Klingl A."/>
            <person name="Woyke T."/>
            <person name="Ryan C.M."/>
            <person name="Banfield J.F."/>
        </authorList>
    </citation>
    <scope>NUCLEOTIDE SEQUENCE [LARGE SCALE GENOMIC DNA]</scope>
</reference>
<keyword evidence="3 7" id="KW-0479">Metal-binding</keyword>
<evidence type="ECO:0000256" key="7">
    <source>
        <dbReference type="HAMAP-Rule" id="MF_00009"/>
    </source>
</evidence>
<keyword evidence="7" id="KW-0963">Cytoplasm</keyword>
<keyword evidence="4 7" id="KW-0255">Endonuclease</keyword>
<dbReference type="GO" id="GO:0004521">
    <property type="term" value="F:RNA endonuclease activity"/>
    <property type="evidence" value="ECO:0007669"/>
    <property type="project" value="UniProtKB-UniRule"/>
</dbReference>
<dbReference type="PANTHER" id="PTHR46986">
    <property type="entry name" value="ENDORIBONUCLEASE YBEY, CHLOROPLASTIC"/>
    <property type="match status" value="1"/>
</dbReference>
<evidence type="ECO:0000256" key="6">
    <source>
        <dbReference type="ARBA" id="ARBA00022833"/>
    </source>
</evidence>